<keyword evidence="6 7" id="KW-0472">Membrane</keyword>
<dbReference type="InterPro" id="IPR010656">
    <property type="entry name" value="DctM"/>
</dbReference>
<dbReference type="PANTHER" id="PTHR33362:SF3">
    <property type="entry name" value="SIALIC ACID TRAP TRANSPORTER PERMEASE PROTEIN SIAT"/>
    <property type="match status" value="1"/>
</dbReference>
<reference evidence="9 11" key="1">
    <citation type="submission" date="2019-01" db="EMBL/GenBank/DDBJ databases">
        <title>PMF-metabolizing Aryl O-demethylase.</title>
        <authorList>
            <person name="Kim M."/>
        </authorList>
    </citation>
    <scope>NUCLEOTIDE SEQUENCE [LARGE SCALE GENOMIC DNA]</scope>
    <source>
        <strain evidence="9 11">PMF1</strain>
    </source>
</reference>
<dbReference type="KEGG" id="bpro:PMF13cell1_02607"/>
<feature type="transmembrane region" description="Helical" evidence="7">
    <location>
        <begin position="318"/>
        <end position="349"/>
    </location>
</feature>
<gene>
    <name evidence="9" type="primary">siaT_2</name>
    <name evidence="10" type="ORF">E5259_20200</name>
    <name evidence="9" type="ORF">PMF13cell1_02607</name>
</gene>
<dbReference type="Proteomes" id="UP000289794">
    <property type="component" value="Chromosome"/>
</dbReference>
<feature type="transmembrane region" description="Helical" evidence="7">
    <location>
        <begin position="49"/>
        <end position="69"/>
    </location>
</feature>
<dbReference type="GO" id="GO:0022857">
    <property type="term" value="F:transmembrane transporter activity"/>
    <property type="evidence" value="ECO:0007669"/>
    <property type="project" value="TreeGrafter"/>
</dbReference>
<feature type="transmembrane region" description="Helical" evidence="7">
    <location>
        <begin position="138"/>
        <end position="161"/>
    </location>
</feature>
<dbReference type="EMBL" id="CP035945">
    <property type="protein sequence ID" value="QBE97058.1"/>
    <property type="molecule type" value="Genomic_DNA"/>
</dbReference>
<evidence type="ECO:0000256" key="4">
    <source>
        <dbReference type="ARBA" id="ARBA00022692"/>
    </source>
</evidence>
<dbReference type="GO" id="GO:0005886">
    <property type="term" value="C:plasma membrane"/>
    <property type="evidence" value="ECO:0007669"/>
    <property type="project" value="UniProtKB-SubCell"/>
</dbReference>
<keyword evidence="5 7" id="KW-1133">Transmembrane helix</keyword>
<feature type="transmembrane region" description="Helical" evidence="7">
    <location>
        <begin position="219"/>
        <end position="240"/>
    </location>
</feature>
<evidence type="ECO:0000313" key="11">
    <source>
        <dbReference type="Proteomes" id="UP000289794"/>
    </source>
</evidence>
<dbReference type="EMBL" id="CP039126">
    <property type="protein sequence ID" value="QMW79736.1"/>
    <property type="molecule type" value="Genomic_DNA"/>
</dbReference>
<evidence type="ECO:0000256" key="5">
    <source>
        <dbReference type="ARBA" id="ARBA00022989"/>
    </source>
</evidence>
<comment type="subcellular location">
    <subcellularLocation>
        <location evidence="1">Cell inner membrane</location>
        <topology evidence="1">Multi-pass membrane protein</topology>
    </subcellularLocation>
</comment>
<protein>
    <submittedName>
        <fullName evidence="9">Sialic acid TRAP transporter permease protein SiaT</fullName>
    </submittedName>
    <submittedName>
        <fullName evidence="10">TRAP transporter large permease</fullName>
    </submittedName>
</protein>
<name>A0A4V0Z7J9_9FIRM</name>
<evidence type="ECO:0000256" key="7">
    <source>
        <dbReference type="SAM" id="Phobius"/>
    </source>
</evidence>
<dbReference type="InterPro" id="IPR004681">
    <property type="entry name" value="TRAP_DctM"/>
</dbReference>
<feature type="transmembrane region" description="Helical" evidence="7">
    <location>
        <begin position="173"/>
        <end position="194"/>
    </location>
</feature>
<dbReference type="GeneID" id="75054895"/>
<reference evidence="10 12" key="2">
    <citation type="submission" date="2019-04" db="EMBL/GenBank/DDBJ databases">
        <authorList>
            <person name="Schori C."/>
            <person name="Ahrens C."/>
        </authorList>
    </citation>
    <scope>NUCLEOTIDE SEQUENCE [LARGE SCALE GENOMIC DNA]</scope>
    <source>
        <strain evidence="10 12">DSM 2950</strain>
    </source>
</reference>
<dbReference type="NCBIfam" id="TIGR00786">
    <property type="entry name" value="dctM"/>
    <property type="match status" value="1"/>
</dbReference>
<feature type="transmembrane region" description="Helical" evidence="7">
    <location>
        <begin position="276"/>
        <end position="298"/>
    </location>
</feature>
<dbReference type="PIRSF" id="PIRSF006066">
    <property type="entry name" value="HI0050"/>
    <property type="match status" value="1"/>
</dbReference>
<feature type="transmembrane region" description="Helical" evidence="7">
    <location>
        <begin position="361"/>
        <end position="388"/>
    </location>
</feature>
<accession>A0A4V0Z7J9</accession>
<evidence type="ECO:0000256" key="2">
    <source>
        <dbReference type="ARBA" id="ARBA00022475"/>
    </source>
</evidence>
<evidence type="ECO:0000256" key="6">
    <source>
        <dbReference type="ARBA" id="ARBA00023136"/>
    </source>
</evidence>
<proteinExistence type="predicted"/>
<evidence type="ECO:0000259" key="8">
    <source>
        <dbReference type="Pfam" id="PF06808"/>
    </source>
</evidence>
<dbReference type="Proteomes" id="UP000515789">
    <property type="component" value="Chromosome"/>
</dbReference>
<dbReference type="PANTHER" id="PTHR33362">
    <property type="entry name" value="SIALIC ACID TRAP TRANSPORTER PERMEASE PROTEIN SIAT-RELATED"/>
    <property type="match status" value="1"/>
</dbReference>
<feature type="transmembrane region" description="Helical" evidence="7">
    <location>
        <begin position="408"/>
        <end position="431"/>
    </location>
</feature>
<dbReference type="RefSeq" id="WP_018593606.1">
    <property type="nucleotide sequence ID" value="NZ_AP031416.1"/>
</dbReference>
<evidence type="ECO:0000256" key="3">
    <source>
        <dbReference type="ARBA" id="ARBA00022519"/>
    </source>
</evidence>
<evidence type="ECO:0000313" key="10">
    <source>
        <dbReference type="EMBL" id="QMW79736.1"/>
    </source>
</evidence>
<dbReference type="Pfam" id="PF06808">
    <property type="entry name" value="DctM"/>
    <property type="match status" value="1"/>
</dbReference>
<evidence type="ECO:0000256" key="1">
    <source>
        <dbReference type="ARBA" id="ARBA00004429"/>
    </source>
</evidence>
<organism evidence="9 11">
    <name type="scientific">Blautia producta</name>
    <dbReference type="NCBI Taxonomy" id="33035"/>
    <lineage>
        <taxon>Bacteria</taxon>
        <taxon>Bacillati</taxon>
        <taxon>Bacillota</taxon>
        <taxon>Clostridia</taxon>
        <taxon>Lachnospirales</taxon>
        <taxon>Lachnospiraceae</taxon>
        <taxon>Blautia</taxon>
    </lineage>
</organism>
<keyword evidence="2" id="KW-1003">Cell membrane</keyword>
<keyword evidence="4 7" id="KW-0812">Transmembrane</keyword>
<feature type="transmembrane region" description="Helical" evidence="7">
    <location>
        <begin position="246"/>
        <end position="264"/>
    </location>
</feature>
<sequence>MGLNITILLLTFLILLFIGMPIAFALGLPGLVYLLMQGGSVSIVNLPHSMTTPLFSYVLIALPAFLLSGRMMNSAGVTTRLFDAALAIVGRFKGGLAYANVVASMMFASMSGTAVGDTGGLGAIEMKMMNKAGYKKSFSAGITASSSVIGPLIPPSVAMVVLGASAGISTGKLFLGGLIPGIIMGLALMVSIFVQSRTTKEGKNWPVTKIPAKEIPIKLLKAVPALMSPVIIIGGITTGIFTPTEAAIVAIDYSIILGIIYKELTFKSFMQALKDAVETSGTFMLIIAIAGFFTWIITKEGLATVLQNMLSPLYSAGPVFVLLVLAVILVIVGCFMDTTAAILLITPIFMPIINNLGLDQVHFGVMMTVALISGIVTPPFGICLFVMSDVSGLPVSSVTKECAKYLPAMFLVLLLIIFCPALSTWLPNLFYS</sequence>
<feature type="domain" description="TRAP C4-dicarboxylate transport system permease DctM subunit" evidence="8">
    <location>
        <begin position="10"/>
        <end position="422"/>
    </location>
</feature>
<evidence type="ECO:0000313" key="9">
    <source>
        <dbReference type="EMBL" id="QBE97058.1"/>
    </source>
</evidence>
<dbReference type="AlphaFoldDB" id="A0A4V0Z7J9"/>
<keyword evidence="3" id="KW-0997">Cell inner membrane</keyword>
<evidence type="ECO:0000313" key="12">
    <source>
        <dbReference type="Proteomes" id="UP000515789"/>
    </source>
</evidence>